<keyword evidence="8" id="KW-1185">Reference proteome</keyword>
<proteinExistence type="predicted"/>
<dbReference type="GO" id="GO:0016020">
    <property type="term" value="C:membrane"/>
    <property type="evidence" value="ECO:0007669"/>
    <property type="project" value="UniProtKB-SubCell"/>
</dbReference>
<dbReference type="GO" id="GO:0004252">
    <property type="term" value="F:serine-type endopeptidase activity"/>
    <property type="evidence" value="ECO:0007669"/>
    <property type="project" value="TreeGrafter"/>
</dbReference>
<evidence type="ECO:0000313" key="8">
    <source>
        <dbReference type="Proteomes" id="UP000000724"/>
    </source>
</evidence>
<dbReference type="InterPro" id="IPR035952">
    <property type="entry name" value="Rhomboid-like_sf"/>
</dbReference>
<evidence type="ECO:0000256" key="5">
    <source>
        <dbReference type="SAM" id="MobiDB-lite"/>
    </source>
</evidence>
<dbReference type="OrthoDB" id="272778at2759"/>
<evidence type="ECO:0000256" key="6">
    <source>
        <dbReference type="SAM" id="Phobius"/>
    </source>
</evidence>
<organism evidence="7 8">
    <name type="scientific">Penicillium rubens (strain ATCC 28089 / DSM 1075 / NRRL 1951 / Wisconsin 54-1255)</name>
    <name type="common">Penicillium chrysogenum</name>
    <dbReference type="NCBI Taxonomy" id="500485"/>
    <lineage>
        <taxon>Eukaryota</taxon>
        <taxon>Fungi</taxon>
        <taxon>Dikarya</taxon>
        <taxon>Ascomycota</taxon>
        <taxon>Pezizomycotina</taxon>
        <taxon>Eurotiomycetes</taxon>
        <taxon>Eurotiomycetidae</taxon>
        <taxon>Eurotiales</taxon>
        <taxon>Aspergillaceae</taxon>
        <taxon>Penicillium</taxon>
        <taxon>Penicillium chrysogenum species complex</taxon>
    </lineage>
</organism>
<keyword evidence="3 6" id="KW-1133">Transmembrane helix</keyword>
<feature type="region of interest" description="Disordered" evidence="5">
    <location>
        <begin position="244"/>
        <end position="265"/>
    </location>
</feature>
<evidence type="ECO:0000256" key="3">
    <source>
        <dbReference type="ARBA" id="ARBA00022989"/>
    </source>
</evidence>
<accession>B6HTW3</accession>
<dbReference type="STRING" id="500485.B6HTW3"/>
<keyword evidence="2 6" id="KW-0812">Transmembrane</keyword>
<feature type="transmembrane region" description="Helical" evidence="6">
    <location>
        <begin position="52"/>
        <end position="76"/>
    </location>
</feature>
<dbReference type="AlphaFoldDB" id="B6HTW3"/>
<dbReference type="EMBL" id="AM920437">
    <property type="protein sequence ID" value="CAP97767.1"/>
    <property type="molecule type" value="Genomic_DNA"/>
</dbReference>
<feature type="transmembrane region" description="Helical" evidence="6">
    <location>
        <begin position="88"/>
        <end position="111"/>
    </location>
</feature>
<evidence type="ECO:0000313" key="7">
    <source>
        <dbReference type="EMBL" id="CAP97767.1"/>
    </source>
</evidence>
<dbReference type="OMA" id="RYRQFWR"/>
<dbReference type="VEuPathDB" id="FungiDB:PCH_Pc22g04790"/>
<dbReference type="PANTHER" id="PTHR43066">
    <property type="entry name" value="RHOMBOID-RELATED PROTEIN"/>
    <property type="match status" value="1"/>
</dbReference>
<dbReference type="eggNOG" id="KOG4463">
    <property type="taxonomic scope" value="Eukaryota"/>
</dbReference>
<name>B6HTW3_PENRW</name>
<dbReference type="PANTHER" id="PTHR43066:SF21">
    <property type="entry name" value="UBIQUITIN-ASSOCIATED DOMAIN-CONTAINING PROTEIN 2"/>
    <property type="match status" value="1"/>
</dbReference>
<feature type="transmembrane region" description="Helical" evidence="6">
    <location>
        <begin position="15"/>
        <end position="40"/>
    </location>
</feature>
<evidence type="ECO:0000256" key="4">
    <source>
        <dbReference type="ARBA" id="ARBA00023136"/>
    </source>
</evidence>
<gene>
    <name evidence="7" type="ORF">Pc22g04790</name>
    <name evidence="7" type="ORF">PCH_Pc22g04790</name>
</gene>
<keyword evidence="4 6" id="KW-0472">Membrane</keyword>
<sequence>MLTSGLTNAPLTKSLLIYTIASSIALSLFDIKHLAVIYVSPHIWPYAQFWRALAWQVAGFTNSTEALFAAMLVYHLRVVERAWGKRKMATFLLTTLPYTTLLPPILLALLIRPLSLNNLNYLPSGPTATIFALLAQYHATIPYTYRYRIGLSLLLSDKSTTYIVAAQLALSQFPAMLLPSAVGWVVGVAWRAELLPGLSPASTGFRIPAWVVGEQERRGGPDSGSGGAERERYEDLRRRLEGEVASASGLEGSGAQAQRRANSAEAGAFVNRLTRDW</sequence>
<dbReference type="BioCyc" id="PCHR:PC22G04790-MONOMER"/>
<dbReference type="HOGENOM" id="CLU_057574_0_0_1"/>
<evidence type="ECO:0000256" key="1">
    <source>
        <dbReference type="ARBA" id="ARBA00004141"/>
    </source>
</evidence>
<reference evidence="7 8" key="1">
    <citation type="journal article" date="2008" name="Nat. Biotechnol.">
        <title>Genome sequencing and analysis of the filamentous fungus Penicillium chrysogenum.</title>
        <authorList>
            <person name="van den Berg M.A."/>
            <person name="Albang R."/>
            <person name="Albermann K."/>
            <person name="Badger J.H."/>
            <person name="Daran J.-M."/>
            <person name="Driessen A.J.M."/>
            <person name="Garcia-Estrada C."/>
            <person name="Fedorova N.D."/>
            <person name="Harris D.M."/>
            <person name="Heijne W.H.M."/>
            <person name="Joardar V.S."/>
            <person name="Kiel J.A.K.W."/>
            <person name="Kovalchuk A."/>
            <person name="Martin J.F."/>
            <person name="Nierman W.C."/>
            <person name="Nijland J.G."/>
            <person name="Pronk J.T."/>
            <person name="Roubos J.A."/>
            <person name="van der Klei I.J."/>
            <person name="van Peij N.N.M.E."/>
            <person name="Veenhuis M."/>
            <person name="von Doehren H."/>
            <person name="Wagner C."/>
            <person name="Wortman J.R."/>
            <person name="Bovenberg R.A.L."/>
        </authorList>
    </citation>
    <scope>NUCLEOTIDE SEQUENCE [LARGE SCALE GENOMIC DNA]</scope>
    <source>
        <strain evidence="8">ATCC 28089 / DSM 1075 / NRRL 1951 / Wisconsin 54-1255</strain>
    </source>
</reference>
<dbReference type="SUPFAM" id="SSF144091">
    <property type="entry name" value="Rhomboid-like"/>
    <property type="match status" value="1"/>
</dbReference>
<comment type="subcellular location">
    <subcellularLocation>
        <location evidence="1">Membrane</location>
        <topology evidence="1">Multi-pass membrane protein</topology>
    </subcellularLocation>
</comment>
<dbReference type="Proteomes" id="UP000000724">
    <property type="component" value="Contig Pc00c22"/>
</dbReference>
<evidence type="ECO:0000256" key="2">
    <source>
        <dbReference type="ARBA" id="ARBA00022692"/>
    </source>
</evidence>
<protein>
    <submittedName>
        <fullName evidence="7">Pc22g04790 protein</fullName>
    </submittedName>
</protein>